<evidence type="ECO:0000313" key="6">
    <source>
        <dbReference type="Proteomes" id="UP000656813"/>
    </source>
</evidence>
<dbReference type="PANTHER" id="PTHR22916:SF51">
    <property type="entry name" value="GLYCOSYLTRANSFERASE EPSH-RELATED"/>
    <property type="match status" value="1"/>
</dbReference>
<sequence length="335" mass="39230">MKPAISIIVPVYNDGPYLRDCIDSILYQEFKNYEVILVNDGSTDDSKKICDTYAQLDPRIRVIHQEYAGVSSARNRGINIAKGEYIGFVDGDDRIDKSMYEILYNLAMTTKSDVSICQLGREINGKLINEEEKRYELELSNLEAMQELFKGNLYRYSLCNKLFHKKCFSKIKFPVGRIHEDLSTIYILLSRANKVVFTNYIGYIYVKRQNSILTTKYNNNRLDAFLGWEEILSFMRGSYPSIYNEVTSGFAYWIVDDVYYILNQVDEKGERNYLLNEIRRYLRNHFKEIKENDLLSLKYKSIITLLNMNYKVLLIINRIKALTKNSKSKNLKNPL</sequence>
<name>A0A8J3EMQ7_9BACL</name>
<proteinExistence type="inferred from homology"/>
<evidence type="ECO:0000259" key="4">
    <source>
        <dbReference type="Pfam" id="PF00535"/>
    </source>
</evidence>
<accession>A0A8J3EMQ7</accession>
<keyword evidence="6" id="KW-1185">Reference proteome</keyword>
<dbReference type="GO" id="GO:0016757">
    <property type="term" value="F:glycosyltransferase activity"/>
    <property type="evidence" value="ECO:0007669"/>
    <property type="project" value="UniProtKB-KW"/>
</dbReference>
<comment type="similarity">
    <text evidence="1">Belongs to the glycosyltransferase 2 family.</text>
</comment>
<keyword evidence="2" id="KW-0328">Glycosyltransferase</keyword>
<evidence type="ECO:0000256" key="1">
    <source>
        <dbReference type="ARBA" id="ARBA00006739"/>
    </source>
</evidence>
<dbReference type="EMBL" id="BMFV01000013">
    <property type="protein sequence ID" value="GGH81647.1"/>
    <property type="molecule type" value="Genomic_DNA"/>
</dbReference>
<reference evidence="5" key="2">
    <citation type="submission" date="2020-09" db="EMBL/GenBank/DDBJ databases">
        <authorList>
            <person name="Sun Q."/>
            <person name="Zhou Y."/>
        </authorList>
    </citation>
    <scope>NUCLEOTIDE SEQUENCE</scope>
    <source>
        <strain evidence="5">CGMCC 1.12777</strain>
    </source>
</reference>
<organism evidence="5 6">
    <name type="scientific">Pullulanibacillus pueri</name>
    <dbReference type="NCBI Taxonomy" id="1437324"/>
    <lineage>
        <taxon>Bacteria</taxon>
        <taxon>Bacillati</taxon>
        <taxon>Bacillota</taxon>
        <taxon>Bacilli</taxon>
        <taxon>Bacillales</taxon>
        <taxon>Sporolactobacillaceae</taxon>
        <taxon>Pullulanibacillus</taxon>
    </lineage>
</organism>
<dbReference type="RefSeq" id="WP_188497244.1">
    <property type="nucleotide sequence ID" value="NZ_BMFV01000013.1"/>
</dbReference>
<dbReference type="InterPro" id="IPR001173">
    <property type="entry name" value="Glyco_trans_2-like"/>
</dbReference>
<gene>
    <name evidence="5" type="ORF">GCM10007096_19850</name>
</gene>
<evidence type="ECO:0000256" key="3">
    <source>
        <dbReference type="ARBA" id="ARBA00022679"/>
    </source>
</evidence>
<reference evidence="5" key="1">
    <citation type="journal article" date="2014" name="Int. J. Syst. Evol. Microbiol.">
        <title>Complete genome sequence of Corynebacterium casei LMG S-19264T (=DSM 44701T), isolated from a smear-ripened cheese.</title>
        <authorList>
            <consortium name="US DOE Joint Genome Institute (JGI-PGF)"/>
            <person name="Walter F."/>
            <person name="Albersmeier A."/>
            <person name="Kalinowski J."/>
            <person name="Ruckert C."/>
        </authorList>
    </citation>
    <scope>NUCLEOTIDE SEQUENCE</scope>
    <source>
        <strain evidence="5">CGMCC 1.12777</strain>
    </source>
</reference>
<comment type="caution">
    <text evidence="5">The sequence shown here is derived from an EMBL/GenBank/DDBJ whole genome shotgun (WGS) entry which is preliminary data.</text>
</comment>
<keyword evidence="3 5" id="KW-0808">Transferase</keyword>
<evidence type="ECO:0000313" key="5">
    <source>
        <dbReference type="EMBL" id="GGH81647.1"/>
    </source>
</evidence>
<dbReference type="Pfam" id="PF00535">
    <property type="entry name" value="Glycos_transf_2"/>
    <property type="match status" value="1"/>
</dbReference>
<dbReference type="CDD" id="cd00761">
    <property type="entry name" value="Glyco_tranf_GTA_type"/>
    <property type="match status" value="1"/>
</dbReference>
<dbReference type="Proteomes" id="UP000656813">
    <property type="component" value="Unassembled WGS sequence"/>
</dbReference>
<dbReference type="InterPro" id="IPR029044">
    <property type="entry name" value="Nucleotide-diphossugar_trans"/>
</dbReference>
<evidence type="ECO:0000256" key="2">
    <source>
        <dbReference type="ARBA" id="ARBA00022676"/>
    </source>
</evidence>
<protein>
    <submittedName>
        <fullName evidence="5">Glycosyl transferase family 2</fullName>
    </submittedName>
</protein>
<dbReference type="SUPFAM" id="SSF53448">
    <property type="entry name" value="Nucleotide-diphospho-sugar transferases"/>
    <property type="match status" value="1"/>
</dbReference>
<dbReference type="AlphaFoldDB" id="A0A8J3EMQ7"/>
<feature type="domain" description="Glycosyltransferase 2-like" evidence="4">
    <location>
        <begin position="6"/>
        <end position="170"/>
    </location>
</feature>
<dbReference type="PANTHER" id="PTHR22916">
    <property type="entry name" value="GLYCOSYLTRANSFERASE"/>
    <property type="match status" value="1"/>
</dbReference>
<dbReference type="Gene3D" id="3.90.550.10">
    <property type="entry name" value="Spore Coat Polysaccharide Biosynthesis Protein SpsA, Chain A"/>
    <property type="match status" value="1"/>
</dbReference>